<gene>
    <name evidence="2" type="ORF">X975_14354</name>
</gene>
<name>A0A087T103_STEMI</name>
<organism evidence="2 3">
    <name type="scientific">Stegodyphus mimosarum</name>
    <name type="common">African social velvet spider</name>
    <dbReference type="NCBI Taxonomy" id="407821"/>
    <lineage>
        <taxon>Eukaryota</taxon>
        <taxon>Metazoa</taxon>
        <taxon>Ecdysozoa</taxon>
        <taxon>Arthropoda</taxon>
        <taxon>Chelicerata</taxon>
        <taxon>Arachnida</taxon>
        <taxon>Araneae</taxon>
        <taxon>Araneomorphae</taxon>
        <taxon>Entelegynae</taxon>
        <taxon>Eresoidea</taxon>
        <taxon>Eresidae</taxon>
        <taxon>Stegodyphus</taxon>
    </lineage>
</organism>
<sequence length="416" mass="48505">MQKAANSNHSDTLVLHPIMALMRSILLKRIEKILSLERLPLSCFTPESSVIEIIYMLRQIIQKCLEKQKAVHFAFICLKYCCMDVPFSFLYKRLEATVIDCKLIAMVKHLYHRNKFQYKTPSSSAYHSSSFFRLKQGCSLSSVLRMICIQKCLKRWHHKYENVGLHIGKRKLLSLYCPSGLVILASKKVDLENSVNALKHDFEKSSFNLYLENVKYLTLNSEIASPLTLQSLQIKRTPTVTYLGCILQQDGKCKEEINYRIMQTKMATLILQSEMRNSVTEKETKRKIVQGILVNILTFGCETWTLSKVLERKLQSLEMEFWKICCKDLECNKINNEEILKIMEVGPNLIHNIKLKILSMYESIKAMNDKKWLKYILEWEPEGRRKVGRPQRKWIDEVFGAEKEQQEFQCIAGGTR</sequence>
<evidence type="ECO:0000313" key="3">
    <source>
        <dbReference type="Proteomes" id="UP000054359"/>
    </source>
</evidence>
<dbReference type="AlphaFoldDB" id="A0A087T103"/>
<dbReference type="OMA" id="CKEEINY"/>
<dbReference type="Pfam" id="PF00078">
    <property type="entry name" value="RVT_1"/>
    <property type="match status" value="1"/>
</dbReference>
<feature type="non-terminal residue" evidence="2">
    <location>
        <position position="416"/>
    </location>
</feature>
<evidence type="ECO:0000313" key="2">
    <source>
        <dbReference type="EMBL" id="KFM58792.1"/>
    </source>
</evidence>
<keyword evidence="3" id="KW-1185">Reference proteome</keyword>
<dbReference type="PANTHER" id="PTHR47027:SF20">
    <property type="entry name" value="REVERSE TRANSCRIPTASE-LIKE PROTEIN WITH RNA-DIRECTED DNA POLYMERASE DOMAIN"/>
    <property type="match status" value="1"/>
</dbReference>
<dbReference type="OrthoDB" id="1293503at2759"/>
<reference evidence="2 3" key="1">
    <citation type="submission" date="2013-11" db="EMBL/GenBank/DDBJ databases">
        <title>Genome sequencing of Stegodyphus mimosarum.</title>
        <authorList>
            <person name="Bechsgaard J."/>
        </authorList>
    </citation>
    <scope>NUCLEOTIDE SEQUENCE [LARGE SCALE GENOMIC DNA]</scope>
</reference>
<dbReference type="Proteomes" id="UP000054359">
    <property type="component" value="Unassembled WGS sequence"/>
</dbReference>
<proteinExistence type="predicted"/>
<dbReference type="PANTHER" id="PTHR47027">
    <property type="entry name" value="REVERSE TRANSCRIPTASE DOMAIN-CONTAINING PROTEIN"/>
    <property type="match status" value="1"/>
</dbReference>
<accession>A0A087T103</accession>
<dbReference type="EMBL" id="KK112890">
    <property type="protein sequence ID" value="KFM58792.1"/>
    <property type="molecule type" value="Genomic_DNA"/>
</dbReference>
<dbReference type="STRING" id="407821.A0A087T103"/>
<dbReference type="InterPro" id="IPR000477">
    <property type="entry name" value="RT_dom"/>
</dbReference>
<evidence type="ECO:0000259" key="1">
    <source>
        <dbReference type="Pfam" id="PF00078"/>
    </source>
</evidence>
<protein>
    <recommendedName>
        <fullName evidence="1">Reverse transcriptase domain-containing protein</fullName>
    </recommendedName>
</protein>
<feature type="domain" description="Reverse transcriptase" evidence="1">
    <location>
        <begin position="24"/>
        <end position="246"/>
    </location>
</feature>